<evidence type="ECO:0000313" key="2">
    <source>
        <dbReference type="Proteomes" id="UP000190816"/>
    </source>
</evidence>
<evidence type="ECO:0000313" key="1">
    <source>
        <dbReference type="EMBL" id="OPB73806.1"/>
    </source>
</evidence>
<dbReference type="InterPro" id="IPR032710">
    <property type="entry name" value="NTF2-like_dom_sf"/>
</dbReference>
<proteinExistence type="predicted"/>
<dbReference type="EMBL" id="MAIC01000016">
    <property type="protein sequence ID" value="OPB73806.1"/>
    <property type="molecule type" value="Genomic_DNA"/>
</dbReference>
<gene>
    <name evidence="1" type="ORF">BAY32_12300</name>
</gene>
<comment type="caution">
    <text evidence="1">The sequence shown here is derived from an EMBL/GenBank/DDBJ whole genome shotgun (WGS) entry which is preliminary data.</text>
</comment>
<evidence type="ECO:0008006" key="3">
    <source>
        <dbReference type="Google" id="ProtNLM"/>
    </source>
</evidence>
<sequence length="128" mass="14838">MNNKEKIVAELNGFCENIEKWFRGKENQETLYNKILSGFSQDFRMVNGDGNTVSFHMFSDWLPTVYGKFPTRSVALGNIDVQYSDRHGIATYTEIQITGDINNQRKASAVFLLEEDKALWLHLIEEWI</sequence>
<organism evidence="1 2">
    <name type="scientific">Elizabethkingia ursingii</name>
    <dbReference type="NCBI Taxonomy" id="1756150"/>
    <lineage>
        <taxon>Bacteria</taxon>
        <taxon>Pseudomonadati</taxon>
        <taxon>Bacteroidota</taxon>
        <taxon>Flavobacteriia</taxon>
        <taxon>Flavobacteriales</taxon>
        <taxon>Weeksellaceae</taxon>
        <taxon>Elizabethkingia</taxon>
    </lineage>
</organism>
<dbReference type="SUPFAM" id="SSF54427">
    <property type="entry name" value="NTF2-like"/>
    <property type="match status" value="1"/>
</dbReference>
<reference evidence="1 2" key="1">
    <citation type="submission" date="2016-06" db="EMBL/GenBank/DDBJ databases">
        <authorList>
            <person name="Nicholson A.C."/>
        </authorList>
    </citation>
    <scope>NUCLEOTIDE SEQUENCE [LARGE SCALE GENOMIC DNA]</scope>
    <source>
        <strain evidence="1 2">G4123</strain>
    </source>
</reference>
<name>A0AAJ3NAZ5_9FLAO</name>
<dbReference type="RefSeq" id="WP_078402438.1">
    <property type="nucleotide sequence ID" value="NZ_CP016377.1"/>
</dbReference>
<dbReference type="Proteomes" id="UP000190816">
    <property type="component" value="Unassembled WGS sequence"/>
</dbReference>
<dbReference type="KEGG" id="ego:BBD34_03925"/>
<accession>A0AAJ3NAZ5</accession>
<dbReference type="Gene3D" id="3.10.450.50">
    <property type="match status" value="1"/>
</dbReference>
<dbReference type="AlphaFoldDB" id="A0AAJ3NAZ5"/>
<protein>
    <recommendedName>
        <fullName evidence="3">DUF4440 domain-containing protein</fullName>
    </recommendedName>
</protein>